<keyword evidence="2" id="KW-1185">Reference proteome</keyword>
<organism evidence="1 2">
    <name type="scientific">Enterococcus thailandicus</name>
    <dbReference type="NCBI Taxonomy" id="417368"/>
    <lineage>
        <taxon>Bacteria</taxon>
        <taxon>Bacillati</taxon>
        <taxon>Bacillota</taxon>
        <taxon>Bacilli</taxon>
        <taxon>Lactobacillales</taxon>
        <taxon>Enterococcaceae</taxon>
        <taxon>Enterococcus</taxon>
    </lineage>
</organism>
<evidence type="ECO:0000313" key="2">
    <source>
        <dbReference type="Proteomes" id="UP000078516"/>
    </source>
</evidence>
<accession>A0A179EU12</accession>
<dbReference type="EMBL" id="LWMN01000010">
    <property type="protein sequence ID" value="OAQ56440.1"/>
    <property type="molecule type" value="Genomic_DNA"/>
</dbReference>
<dbReference type="InterPro" id="IPR047727">
    <property type="entry name" value="Sce7725-like"/>
</dbReference>
<protein>
    <submittedName>
        <fullName evidence="1">Phage tail protein</fullName>
    </submittedName>
</protein>
<dbReference type="Proteomes" id="UP000078516">
    <property type="component" value="Unassembled WGS sequence"/>
</dbReference>
<evidence type="ECO:0000313" key="1">
    <source>
        <dbReference type="EMBL" id="OAQ56440.1"/>
    </source>
</evidence>
<dbReference type="AlphaFoldDB" id="A0A179EU12"/>
<name>A0A179EU12_ENTTH</name>
<proteinExistence type="predicted"/>
<dbReference type="NCBIfam" id="NF033831">
    <property type="entry name" value="sce7725_fam"/>
    <property type="match status" value="1"/>
</dbReference>
<reference evidence="1 2" key="1">
    <citation type="submission" date="2016-04" db="EMBL/GenBank/DDBJ databases">
        <title>Draft genome of an Enterococcus thailandicus strain isolated from bovine feces.</title>
        <authorList>
            <person name="Beukers A.G."/>
            <person name="Zaheer R."/>
            <person name="Goji N."/>
            <person name="Cook S.R."/>
            <person name="Amoako K."/>
            <person name="Chaves A.V."/>
            <person name="Ward M.P."/>
            <person name="Mcallister T.A."/>
        </authorList>
    </citation>
    <scope>NUCLEOTIDE SEQUENCE [LARGE SCALE GENOMIC DNA]</scope>
    <source>
        <strain evidence="1 2">F0711D 46</strain>
    </source>
</reference>
<sequence>MYYPYLRGKQFDLLALKEAINRNVLSTKVQPIIEPVRDSATLKNVVELFQKKKQPLIVIDNPQVGQFKLFQEHLHPWTEMQKSSIRHGLILTPQNFQEIVNNPPEWLIFDGQYYLRESASWKKLANNETKFIIPDKSRLRIWLPENKIILRDSFQTKKYVENYAEKPDDFFSDDYLFHREDGYVGFADFTIEGSRYFDKGYPSRALGIHLTYVDAYGNIRVKHFISDSNESAKDQAVKFFEAAAKMKNWVWRNQNQLLITSGMIELLLLEKKQKFPGLGVLKKWSLLHHLELMSQLVEHPTNWLKEVTQTNRLQELDQ</sequence>
<dbReference type="RefSeq" id="WP_067482112.1">
    <property type="nucleotide sequence ID" value="NZ_CP023074.1"/>
</dbReference>
<gene>
    <name evidence="1" type="ORF">A6E74_03240</name>
</gene>
<comment type="caution">
    <text evidence="1">The sequence shown here is derived from an EMBL/GenBank/DDBJ whole genome shotgun (WGS) entry which is preliminary data.</text>
</comment>
<dbReference type="GeneID" id="77487317"/>
<dbReference type="KEGG" id="eth:CK496_06645"/>